<protein>
    <submittedName>
        <fullName evidence="2">Uncharacterized protein</fullName>
    </submittedName>
</protein>
<reference evidence="2" key="1">
    <citation type="submission" date="2018-04" db="EMBL/GenBank/DDBJ databases">
        <title>Comparative Analysis of Homologous Sequences of Saccharum officinarum and Saccharum spontaneum Reveals Independent Polyploidization Events.</title>
        <authorList>
            <person name="Sharma A."/>
            <person name="Song J."/>
            <person name="Lin Q."/>
            <person name="Singh R."/>
            <person name="Ramos N."/>
            <person name="Wang K."/>
            <person name="Zhang J."/>
            <person name="Ming R."/>
            <person name="Yu Q."/>
        </authorList>
    </citation>
    <scope>NUCLEOTIDE SEQUENCE</scope>
</reference>
<feature type="region of interest" description="Disordered" evidence="1">
    <location>
        <begin position="49"/>
        <end position="70"/>
    </location>
</feature>
<gene>
    <name evidence="2" type="ORF">SO47N09_000007</name>
</gene>
<dbReference type="EMBL" id="MH182563">
    <property type="protein sequence ID" value="AWA45047.1"/>
    <property type="molecule type" value="Genomic_DNA"/>
</dbReference>
<accession>A0A678T6D8</accession>
<sequence>MAGTAWLAPSMPINASTHLRAAPPHLSTYPSRSGACFQSSAGRAVASIPIRHPPRAPPPHPNAGCRPAPPPGILELEVAVDDQLSEFCEGRIGGRCVRSAVGERRSERSRARRGRWVMQESGSGRVGIPRARAQGARLITWRSARL</sequence>
<evidence type="ECO:0000313" key="2">
    <source>
        <dbReference type="EMBL" id="AWA45047.1"/>
    </source>
</evidence>
<dbReference type="AlphaFoldDB" id="A0A678T6D8"/>
<name>A0A678T6D8_SACOF</name>
<evidence type="ECO:0000256" key="1">
    <source>
        <dbReference type="SAM" id="MobiDB-lite"/>
    </source>
</evidence>
<proteinExistence type="predicted"/>
<organism evidence="2">
    <name type="scientific">Saccharum officinarum</name>
    <name type="common">Sugarcane</name>
    <dbReference type="NCBI Taxonomy" id="4547"/>
    <lineage>
        <taxon>Eukaryota</taxon>
        <taxon>Viridiplantae</taxon>
        <taxon>Streptophyta</taxon>
        <taxon>Embryophyta</taxon>
        <taxon>Tracheophyta</taxon>
        <taxon>Spermatophyta</taxon>
        <taxon>Magnoliopsida</taxon>
        <taxon>Liliopsida</taxon>
        <taxon>Poales</taxon>
        <taxon>Poaceae</taxon>
        <taxon>PACMAD clade</taxon>
        <taxon>Panicoideae</taxon>
        <taxon>Andropogonodae</taxon>
        <taxon>Andropogoneae</taxon>
        <taxon>Saccharinae</taxon>
        <taxon>Saccharum</taxon>
        <taxon>Saccharum officinarum species complex</taxon>
    </lineage>
</organism>
<feature type="compositionally biased region" description="Pro residues" evidence="1">
    <location>
        <begin position="55"/>
        <end position="70"/>
    </location>
</feature>